<accession>A0AAX6ME28</accession>
<proteinExistence type="predicted"/>
<dbReference type="Proteomes" id="UP001369815">
    <property type="component" value="Unassembled WGS sequence"/>
</dbReference>
<dbReference type="PANTHER" id="PTHR35523:SF1">
    <property type="entry name" value="CELL WALL PROTEIN SED1"/>
    <property type="match status" value="1"/>
</dbReference>
<dbReference type="GO" id="GO:0005199">
    <property type="term" value="F:structural constituent of cell wall"/>
    <property type="evidence" value="ECO:0007669"/>
    <property type="project" value="InterPro"/>
</dbReference>
<feature type="compositionally biased region" description="Low complexity" evidence="1">
    <location>
        <begin position="39"/>
        <end position="92"/>
    </location>
</feature>
<feature type="chain" id="PRO_5043960271" evidence="2">
    <location>
        <begin position="17"/>
        <end position="264"/>
    </location>
</feature>
<dbReference type="InterPro" id="IPR038843">
    <property type="entry name" value="Sed1/Spi1"/>
</dbReference>
<keyword evidence="2" id="KW-0732">Signal</keyword>
<feature type="region of interest" description="Disordered" evidence="1">
    <location>
        <begin position="17"/>
        <end position="92"/>
    </location>
</feature>
<feature type="compositionally biased region" description="Pro residues" evidence="1">
    <location>
        <begin position="193"/>
        <end position="208"/>
    </location>
</feature>
<evidence type="ECO:0000256" key="2">
    <source>
        <dbReference type="SAM" id="SignalP"/>
    </source>
</evidence>
<organism evidence="3 4">
    <name type="scientific">Daldinia eschscholtzii</name>
    <dbReference type="NCBI Taxonomy" id="292717"/>
    <lineage>
        <taxon>Eukaryota</taxon>
        <taxon>Fungi</taxon>
        <taxon>Dikarya</taxon>
        <taxon>Ascomycota</taxon>
        <taxon>Pezizomycotina</taxon>
        <taxon>Sordariomycetes</taxon>
        <taxon>Xylariomycetidae</taxon>
        <taxon>Xylariales</taxon>
        <taxon>Hypoxylaceae</taxon>
        <taxon>Daldinia</taxon>
    </lineage>
</organism>
<reference evidence="3 4" key="1">
    <citation type="journal article" date="2024" name="Front Chem Biol">
        <title>Unveiling the potential of Daldinia eschscholtzii MFLUCC 19-0629 through bioactivity and bioinformatics studies for enhanced sustainable agriculture production.</title>
        <authorList>
            <person name="Brooks S."/>
            <person name="Weaver J.A."/>
            <person name="Klomchit A."/>
            <person name="Alharthi S.A."/>
            <person name="Onlamun T."/>
            <person name="Nurani R."/>
            <person name="Vong T.K."/>
            <person name="Alberti F."/>
            <person name="Greco C."/>
        </authorList>
    </citation>
    <scope>NUCLEOTIDE SEQUENCE [LARGE SCALE GENOMIC DNA]</scope>
    <source>
        <strain evidence="3">MFLUCC 19-0629</strain>
    </source>
</reference>
<name>A0AAX6ME28_9PEZI</name>
<sequence>MKFSVAALAFAAGASASYPVPGEQYPVSSETAPGYPVETPSAPASSYPVSSAPVSSYPATSSSAPASSYPASSESASYPASSSGPASYPGVSSSASTPAEYPVVSSSATVPSYPVETPSNSTSATQYTTEVVTSYETYCPGPTQITYGTNTYTVTEPTTLTITDCPCTISKPIYTTSSVSCATCAPAPSYPVQTPPSYPTTAPAPPSYPNNTAPVNTPSQPYPTGGAPAPSYPATPIPTAGAGKAAAISGAGLVGLLGLAAALL</sequence>
<dbReference type="EMBL" id="JBANMG010000007">
    <property type="protein sequence ID" value="KAK6950865.1"/>
    <property type="molecule type" value="Genomic_DNA"/>
</dbReference>
<gene>
    <name evidence="3" type="ORF">Daesc_007393</name>
</gene>
<comment type="caution">
    <text evidence="3">The sequence shown here is derived from an EMBL/GenBank/DDBJ whole genome shotgun (WGS) entry which is preliminary data.</text>
</comment>
<dbReference type="GO" id="GO:0009277">
    <property type="term" value="C:fungal-type cell wall"/>
    <property type="evidence" value="ECO:0007669"/>
    <property type="project" value="TreeGrafter"/>
</dbReference>
<evidence type="ECO:0000313" key="4">
    <source>
        <dbReference type="Proteomes" id="UP001369815"/>
    </source>
</evidence>
<dbReference type="PANTHER" id="PTHR35523">
    <property type="entry name" value="CELL WALL PROTEIN SED1"/>
    <property type="match status" value="1"/>
</dbReference>
<keyword evidence="4" id="KW-1185">Reference proteome</keyword>
<evidence type="ECO:0000256" key="1">
    <source>
        <dbReference type="SAM" id="MobiDB-lite"/>
    </source>
</evidence>
<feature type="region of interest" description="Disordered" evidence="1">
    <location>
        <begin position="192"/>
        <end position="230"/>
    </location>
</feature>
<dbReference type="GO" id="GO:0031505">
    <property type="term" value="P:fungal-type cell wall organization"/>
    <property type="evidence" value="ECO:0007669"/>
    <property type="project" value="InterPro"/>
</dbReference>
<evidence type="ECO:0000313" key="3">
    <source>
        <dbReference type="EMBL" id="KAK6950865.1"/>
    </source>
</evidence>
<dbReference type="AlphaFoldDB" id="A0AAX6ME28"/>
<protein>
    <submittedName>
        <fullName evidence="3">Uncharacterized protein</fullName>
    </submittedName>
</protein>
<feature type="signal peptide" evidence="2">
    <location>
        <begin position="1"/>
        <end position="16"/>
    </location>
</feature>